<name>A0A433VFB6_9CYAN</name>
<evidence type="ECO:0000313" key="1">
    <source>
        <dbReference type="EMBL" id="RUT04747.1"/>
    </source>
</evidence>
<reference evidence="1" key="2">
    <citation type="journal article" date="2019" name="Genome Biol. Evol.">
        <title>Day and night: Metabolic profiles and evolutionary relationships of six axenic non-marine cyanobacteria.</title>
        <authorList>
            <person name="Will S.E."/>
            <person name="Henke P."/>
            <person name="Boedeker C."/>
            <person name="Huang S."/>
            <person name="Brinkmann H."/>
            <person name="Rohde M."/>
            <person name="Jarek M."/>
            <person name="Friedl T."/>
            <person name="Seufert S."/>
            <person name="Schumacher M."/>
            <person name="Overmann J."/>
            <person name="Neumann-Schaal M."/>
            <person name="Petersen J."/>
        </authorList>
    </citation>
    <scope>NUCLEOTIDE SEQUENCE [LARGE SCALE GENOMIC DNA]</scope>
    <source>
        <strain evidence="1">PCC 7102</strain>
    </source>
</reference>
<dbReference type="AlphaFoldDB" id="A0A433VFB6"/>
<dbReference type="OrthoDB" id="9875825at2"/>
<proteinExistence type="predicted"/>
<organism evidence="1 2">
    <name type="scientific">Dulcicalothrix desertica PCC 7102</name>
    <dbReference type="NCBI Taxonomy" id="232991"/>
    <lineage>
        <taxon>Bacteria</taxon>
        <taxon>Bacillati</taxon>
        <taxon>Cyanobacteriota</taxon>
        <taxon>Cyanophyceae</taxon>
        <taxon>Nostocales</taxon>
        <taxon>Calotrichaceae</taxon>
        <taxon>Dulcicalothrix</taxon>
    </lineage>
</organism>
<comment type="caution">
    <text evidence="1">The sequence shown here is derived from an EMBL/GenBank/DDBJ whole genome shotgun (WGS) entry which is preliminary data.</text>
</comment>
<keyword evidence="2" id="KW-1185">Reference proteome</keyword>
<dbReference type="Proteomes" id="UP000271624">
    <property type="component" value="Unassembled WGS sequence"/>
</dbReference>
<dbReference type="RefSeq" id="WP_127082719.1">
    <property type="nucleotide sequence ID" value="NZ_RSCL01000010.1"/>
</dbReference>
<gene>
    <name evidence="1" type="ORF">DSM106972_043160</name>
</gene>
<protein>
    <submittedName>
        <fullName evidence="1">Uncharacterized protein</fullName>
    </submittedName>
</protein>
<reference evidence="1" key="1">
    <citation type="submission" date="2018-12" db="EMBL/GenBank/DDBJ databases">
        <authorList>
            <person name="Will S."/>
            <person name="Neumann-Schaal M."/>
            <person name="Henke P."/>
        </authorList>
    </citation>
    <scope>NUCLEOTIDE SEQUENCE</scope>
    <source>
        <strain evidence="1">PCC 7102</strain>
    </source>
</reference>
<evidence type="ECO:0000313" key="2">
    <source>
        <dbReference type="Proteomes" id="UP000271624"/>
    </source>
</evidence>
<accession>A0A433VFB6</accession>
<sequence>MPQHDIHRYFSNILLDNKIIQRLSISNTHFSREGFQWLIQGTKHLPQTPFLITSDPKMQIIFDGLVEIKDDQKVIDFSEPDACIYPVGTKDWFAIMTVKGNNRAYLTAFSTYKNLKVSDNDEIWSFEWDCPVSRIEIVQNVLIK</sequence>
<dbReference type="EMBL" id="RSCL01000010">
    <property type="protein sequence ID" value="RUT04747.1"/>
    <property type="molecule type" value="Genomic_DNA"/>
</dbReference>